<organism evidence="1 2">
    <name type="scientific">Porphyromonas gulae</name>
    <dbReference type="NCBI Taxonomy" id="111105"/>
    <lineage>
        <taxon>Bacteria</taxon>
        <taxon>Pseudomonadati</taxon>
        <taxon>Bacteroidota</taxon>
        <taxon>Bacteroidia</taxon>
        <taxon>Bacteroidales</taxon>
        <taxon>Porphyromonadaceae</taxon>
        <taxon>Porphyromonas</taxon>
    </lineage>
</organism>
<evidence type="ECO:0000313" key="1">
    <source>
        <dbReference type="EMBL" id="KGN84831.1"/>
    </source>
</evidence>
<sequence>MFLLFFIAPHAILAIALWKNPFSKELREEEKRGREKFERKALIKDQHHITCVGLILLKVNNPKH</sequence>
<accession>A0A0A2F1E2</accession>
<gene>
    <name evidence="1" type="ORF">HR08_07970</name>
</gene>
<protein>
    <submittedName>
        <fullName evidence="1">Uncharacterized protein</fullName>
    </submittedName>
</protein>
<proteinExistence type="predicted"/>
<name>A0A0A2F1E2_9PORP</name>
<comment type="caution">
    <text evidence="1">The sequence shown here is derived from an EMBL/GenBank/DDBJ whole genome shotgun (WGS) entry which is preliminary data.</text>
</comment>
<dbReference type="AlphaFoldDB" id="A0A0A2F1E2"/>
<evidence type="ECO:0000313" key="2">
    <source>
        <dbReference type="Proteomes" id="UP000030130"/>
    </source>
</evidence>
<reference evidence="1 2" key="1">
    <citation type="submission" date="2014-08" db="EMBL/GenBank/DDBJ databases">
        <title>Porphyromonas gulae strain:COT-052_OH1451 Genome sequencing.</title>
        <authorList>
            <person name="Wallis C."/>
            <person name="Deusch O."/>
            <person name="O'Flynn C."/>
            <person name="Davis I."/>
            <person name="Jospin G."/>
            <person name="Darling A.E."/>
            <person name="Coil D.A."/>
            <person name="Alexiev A."/>
            <person name="Horsfall A."/>
            <person name="Kirkwood N."/>
            <person name="Harris S."/>
            <person name="Eisen J.A."/>
        </authorList>
    </citation>
    <scope>NUCLEOTIDE SEQUENCE [LARGE SCALE GENOMIC DNA]</scope>
    <source>
        <strain evidence="2">COT-052 OH1451</strain>
    </source>
</reference>
<dbReference type="Proteomes" id="UP000030130">
    <property type="component" value="Unassembled WGS sequence"/>
</dbReference>
<dbReference type="EMBL" id="JRAI01000064">
    <property type="protein sequence ID" value="KGN84831.1"/>
    <property type="molecule type" value="Genomic_DNA"/>
</dbReference>